<dbReference type="PANTHER" id="PTHR46638">
    <property type="entry name" value="CORRINOID ADENOSYLTRANSFERASE"/>
    <property type="match status" value="1"/>
</dbReference>
<dbReference type="Pfam" id="PF02572">
    <property type="entry name" value="CobA_CobO_BtuR"/>
    <property type="match status" value="1"/>
</dbReference>
<dbReference type="GO" id="GO:0005524">
    <property type="term" value="F:ATP binding"/>
    <property type="evidence" value="ECO:0007669"/>
    <property type="project" value="InterPro"/>
</dbReference>
<evidence type="ECO:0000313" key="2">
    <source>
        <dbReference type="Proteomes" id="UP000183255"/>
    </source>
</evidence>
<protein>
    <submittedName>
        <fullName evidence="1">Cob(I)alamin adenosyltransferase</fullName>
    </submittedName>
</protein>
<dbReference type="Gene3D" id="3.40.50.300">
    <property type="entry name" value="P-loop containing nucleotide triphosphate hydrolases"/>
    <property type="match status" value="1"/>
</dbReference>
<accession>A0A1G8N156</accession>
<dbReference type="InterPro" id="IPR027417">
    <property type="entry name" value="P-loop_NTPase"/>
</dbReference>
<name>A0A1G8N156_9CLOT</name>
<proteinExistence type="predicted"/>
<sequence>MSTKGQIHIYTGEGKGKTTAALGLSIRAAGRDRKVLFVQFLKGQDTGEQYLMEKIPQITHVKLANARTFFRALTVEEQRTLIEETEKEWESLYTQIMSGQFELVVLDEIMAAMYLGIVSESKVLKLLQEKPIQMELVLTGRNVPELVLKEGDLITEMKKIRHYYDQGILSREGIEY</sequence>
<gene>
    <name evidence="1" type="ORF">SAMN05421804_10460</name>
</gene>
<dbReference type="RefSeq" id="WP_031576264.1">
    <property type="nucleotide sequence ID" value="NZ_FNDZ01000004.1"/>
</dbReference>
<dbReference type="GO" id="GO:0008817">
    <property type="term" value="F:corrinoid adenosyltransferase activity"/>
    <property type="evidence" value="ECO:0007669"/>
    <property type="project" value="InterPro"/>
</dbReference>
<dbReference type="SUPFAM" id="SSF52540">
    <property type="entry name" value="P-loop containing nucleoside triphosphate hydrolases"/>
    <property type="match status" value="1"/>
</dbReference>
<dbReference type="GO" id="GO:0009236">
    <property type="term" value="P:cobalamin biosynthetic process"/>
    <property type="evidence" value="ECO:0007669"/>
    <property type="project" value="InterPro"/>
</dbReference>
<dbReference type="Proteomes" id="UP000183255">
    <property type="component" value="Unassembled WGS sequence"/>
</dbReference>
<dbReference type="AlphaFoldDB" id="A0A1G8N156"/>
<reference evidence="1 2" key="1">
    <citation type="submission" date="2016-10" db="EMBL/GenBank/DDBJ databases">
        <authorList>
            <person name="de Groot N.N."/>
        </authorList>
    </citation>
    <scope>NUCLEOTIDE SEQUENCE [LARGE SCALE GENOMIC DNA]</scope>
    <source>
        <strain evidence="1 2">CGMCC 1.5058</strain>
    </source>
</reference>
<dbReference type="InterPro" id="IPR003724">
    <property type="entry name" value="CblAdoTrfase_CobA"/>
</dbReference>
<dbReference type="PANTHER" id="PTHR46638:SF1">
    <property type="entry name" value="CORRINOID ADENOSYLTRANSFERASE"/>
    <property type="match status" value="1"/>
</dbReference>
<dbReference type="EMBL" id="FNDZ01000004">
    <property type="protein sequence ID" value="SDI73893.1"/>
    <property type="molecule type" value="Genomic_DNA"/>
</dbReference>
<dbReference type="PIRSF" id="PIRSF015617">
    <property type="entry name" value="Adensltrnsf_CobA"/>
    <property type="match status" value="1"/>
</dbReference>
<organism evidence="1 2">
    <name type="scientific">Proteiniclasticum ruminis</name>
    <dbReference type="NCBI Taxonomy" id="398199"/>
    <lineage>
        <taxon>Bacteria</taxon>
        <taxon>Bacillati</taxon>
        <taxon>Bacillota</taxon>
        <taxon>Clostridia</taxon>
        <taxon>Eubacteriales</taxon>
        <taxon>Clostridiaceae</taxon>
        <taxon>Proteiniclasticum</taxon>
    </lineage>
</organism>
<evidence type="ECO:0000313" key="1">
    <source>
        <dbReference type="EMBL" id="SDI73893.1"/>
    </source>
</evidence>
<keyword evidence="1" id="KW-0808">Transferase</keyword>